<protein>
    <submittedName>
        <fullName evidence="7">Scytalone dehydratase</fullName>
    </submittedName>
</protein>
<evidence type="ECO:0000256" key="2">
    <source>
        <dbReference type="ARBA" id="ARBA00023239"/>
    </source>
</evidence>
<reference evidence="7" key="1">
    <citation type="journal article" date="2014" name="PLoS Genet.">
        <title>Signature Gene Expression Reveals Novel Clues to the Molecular Mechanisms of Dimorphic Transition in Penicillium marneffei.</title>
        <authorList>
            <person name="Yang E."/>
            <person name="Wang G."/>
            <person name="Cai J."/>
            <person name="Woo P.C."/>
            <person name="Lau S.K."/>
            <person name="Yuen K.-Y."/>
            <person name="Chow W.-N."/>
            <person name="Lin X."/>
        </authorList>
    </citation>
    <scope>NUCLEOTIDE SEQUENCE [LARGE SCALE GENOMIC DNA]</scope>
    <source>
        <strain evidence="7">PM1</strain>
    </source>
</reference>
<feature type="active site" evidence="4">
    <location>
        <position position="79"/>
    </location>
</feature>
<dbReference type="InterPro" id="IPR004235">
    <property type="entry name" value="Scytalone_dehydratase"/>
</dbReference>
<dbReference type="eggNOG" id="ENOG502SNND">
    <property type="taxonomic scope" value="Eukaryota"/>
</dbReference>
<evidence type="ECO:0000259" key="6">
    <source>
        <dbReference type="Pfam" id="PF02982"/>
    </source>
</evidence>
<feature type="binding site" evidence="5">
    <location>
        <position position="24"/>
    </location>
    <ligand>
        <name>substrate</name>
    </ligand>
</feature>
<dbReference type="EMBL" id="JPOX01000003">
    <property type="protein sequence ID" value="KFX52366.1"/>
    <property type="molecule type" value="Genomic_DNA"/>
</dbReference>
<feature type="binding site" evidence="5">
    <location>
        <position position="44"/>
    </location>
    <ligand>
        <name>substrate</name>
    </ligand>
</feature>
<dbReference type="AlphaFoldDB" id="A0A093W0G4"/>
<feature type="domain" description="Scytalone dehydratase-like" evidence="6">
    <location>
        <begin position="7"/>
        <end position="158"/>
    </location>
</feature>
<comment type="similarity">
    <text evidence="1 3">Belongs to the scytalone dehydratase family.</text>
</comment>
<dbReference type="GO" id="GO:0006582">
    <property type="term" value="P:melanin metabolic process"/>
    <property type="evidence" value="ECO:0007669"/>
    <property type="project" value="InterPro"/>
</dbReference>
<organism evidence="7">
    <name type="scientific">Talaromyces marneffei PM1</name>
    <dbReference type="NCBI Taxonomy" id="1077442"/>
    <lineage>
        <taxon>Eukaryota</taxon>
        <taxon>Fungi</taxon>
        <taxon>Dikarya</taxon>
        <taxon>Ascomycota</taxon>
        <taxon>Pezizomycotina</taxon>
        <taxon>Eurotiomycetes</taxon>
        <taxon>Eurotiomycetidae</taxon>
        <taxon>Eurotiales</taxon>
        <taxon>Trichocomaceae</taxon>
        <taxon>Talaromyces</taxon>
        <taxon>Talaromyces sect. Talaromyces</taxon>
    </lineage>
</organism>
<feature type="binding site" evidence="5">
    <location>
        <position position="47"/>
    </location>
    <ligand>
        <name>substrate</name>
    </ligand>
</feature>
<gene>
    <name evidence="7" type="ORF">GQ26_0032560</name>
</gene>
<dbReference type="InterPro" id="IPR049884">
    <property type="entry name" value="Scytalone_dh"/>
</dbReference>
<dbReference type="SUPFAM" id="SSF54427">
    <property type="entry name" value="NTF2-like"/>
    <property type="match status" value="1"/>
</dbReference>
<evidence type="ECO:0000256" key="4">
    <source>
        <dbReference type="PIRSR" id="PIRSR024851-50"/>
    </source>
</evidence>
<dbReference type="InterPro" id="IPR032710">
    <property type="entry name" value="NTF2-like_dom_sf"/>
</dbReference>
<dbReference type="HOGENOM" id="CLU_101889_1_0_1"/>
<evidence type="ECO:0000256" key="5">
    <source>
        <dbReference type="PIRSR" id="PIRSR024851-51"/>
    </source>
</evidence>
<evidence type="ECO:0000256" key="3">
    <source>
        <dbReference type="PIRNR" id="PIRNR024851"/>
    </source>
</evidence>
<dbReference type="GO" id="GO:0030411">
    <property type="term" value="F:scytalone dehydratase activity"/>
    <property type="evidence" value="ECO:0007669"/>
    <property type="project" value="InterPro"/>
</dbReference>
<name>A0A093W0G4_TALMA</name>
<dbReference type="Gene3D" id="3.10.450.50">
    <property type="match status" value="1"/>
</dbReference>
<keyword evidence="2 3" id="KW-0456">Lyase</keyword>
<proteinExistence type="inferred from homology"/>
<evidence type="ECO:0000313" key="7">
    <source>
        <dbReference type="EMBL" id="KFX52366.1"/>
    </source>
</evidence>
<dbReference type="Pfam" id="PF02982">
    <property type="entry name" value="Scytalone_dh"/>
    <property type="match status" value="1"/>
</dbReference>
<sequence length="160" mass="18340">MNKQPTSEDIFGCQAALYEWAESYDSKDWDRLANCVAPVLRVDYRAFLNQLWEAMPAAEFVSMVSSPHFLGNQRLKTQHFVGGASKWVQLNDSEIAGYHQMRVAHQKYADDALTEVALKGHGHGKATIWYRKVDGVWKFAGLEPGDRWGEFDYDKIFHPE</sequence>
<comment type="caution">
    <text evidence="7">The sequence shown here is derived from an EMBL/GenBank/DDBJ whole genome shotgun (WGS) entry which is preliminary data.</text>
</comment>
<evidence type="ECO:0000256" key="1">
    <source>
        <dbReference type="ARBA" id="ARBA00008584"/>
    </source>
</evidence>
<dbReference type="PIRSF" id="PIRSF024851">
    <property type="entry name" value="SCD1"/>
    <property type="match status" value="1"/>
</dbReference>
<feature type="active site" evidence="4">
    <location>
        <position position="105"/>
    </location>
</feature>
<accession>A0A093W0G4</accession>